<dbReference type="InterPro" id="IPR025391">
    <property type="entry name" value="DUF4123"/>
</dbReference>
<sequence>MDSSSFDRPFSETFSEDPRSLSFRQLVTVTSAPLFAVLDGSQFDDLEDDLADAGISSRSLFLDGGDIAMRRDGPWFVRLDKDHVRDHIERLALEKACVVFWAYPDGEEALWKHLRRLNKVRVATEKGGSRDAFEWVLFRHFDPNVLAQTLPAFDEVQFSRFLGSATVLFLPADDYAERPGWHKVRRARAFSTLPKGPLTLDAATMQRIRERRSGAIRQGIKRYIRTMAADQWPVSEQDIDTVVDRSEASARELGILSGENRKKWAWLDLVSDGNFGRSPTVRAHLQRPGADHDWDINTLISLAKKELNRDGR</sequence>
<dbReference type="Proteomes" id="UP000435138">
    <property type="component" value="Unassembled WGS sequence"/>
</dbReference>
<feature type="domain" description="DUF4123" evidence="1">
    <location>
        <begin position="34"/>
        <end position="158"/>
    </location>
</feature>
<evidence type="ECO:0000259" key="1">
    <source>
        <dbReference type="Pfam" id="PF13503"/>
    </source>
</evidence>
<reference evidence="2 3" key="1">
    <citation type="submission" date="2019-11" db="EMBL/GenBank/DDBJ databases">
        <title>Genome analysis of Rhizobacterium cereale a novel genus and species isolated from maize roots in North Spain.</title>
        <authorList>
            <person name="Menendez E."/>
            <person name="Flores-Felix J.D."/>
            <person name="Ramirez-Bahena M.-H."/>
            <person name="Igual J.M."/>
            <person name="Garcia-Fraile P."/>
            <person name="Peix A."/>
            <person name="Velazquez E."/>
        </authorList>
    </citation>
    <scope>NUCLEOTIDE SEQUENCE [LARGE SCALE GENOMIC DNA]</scope>
    <source>
        <strain evidence="2 3">RZME27</strain>
    </source>
</reference>
<dbReference type="EMBL" id="WIXI01000049">
    <property type="protein sequence ID" value="MQY48854.1"/>
    <property type="molecule type" value="Genomic_DNA"/>
</dbReference>
<evidence type="ECO:0000313" key="3">
    <source>
        <dbReference type="Proteomes" id="UP000435138"/>
    </source>
</evidence>
<keyword evidence="3" id="KW-1185">Reference proteome</keyword>
<dbReference type="Pfam" id="PF13503">
    <property type="entry name" value="DUF4123"/>
    <property type="match status" value="1"/>
</dbReference>
<evidence type="ECO:0000313" key="2">
    <source>
        <dbReference type="EMBL" id="MQY48854.1"/>
    </source>
</evidence>
<gene>
    <name evidence="2" type="ORF">GAO09_22735</name>
</gene>
<proteinExistence type="predicted"/>
<organism evidence="2 3">
    <name type="scientific">Endobacterium cereale</name>
    <dbReference type="NCBI Taxonomy" id="2663029"/>
    <lineage>
        <taxon>Bacteria</taxon>
        <taxon>Pseudomonadati</taxon>
        <taxon>Pseudomonadota</taxon>
        <taxon>Alphaproteobacteria</taxon>
        <taxon>Hyphomicrobiales</taxon>
        <taxon>Rhizobiaceae</taxon>
        <taxon>Endobacterium</taxon>
    </lineage>
</organism>
<name>A0A6A8ADM1_9HYPH</name>
<dbReference type="RefSeq" id="WP_153358030.1">
    <property type="nucleotide sequence ID" value="NZ_JAYKOO010000004.1"/>
</dbReference>
<dbReference type="AlphaFoldDB" id="A0A6A8ADM1"/>
<accession>A0A6A8ADM1</accession>
<comment type="caution">
    <text evidence="2">The sequence shown here is derived from an EMBL/GenBank/DDBJ whole genome shotgun (WGS) entry which is preliminary data.</text>
</comment>
<protein>
    <submittedName>
        <fullName evidence="2">DUF4123 domain-containing protein</fullName>
    </submittedName>
</protein>